<organism evidence="2 3">
    <name type="scientific">Daedalea quercina L-15889</name>
    <dbReference type="NCBI Taxonomy" id="1314783"/>
    <lineage>
        <taxon>Eukaryota</taxon>
        <taxon>Fungi</taxon>
        <taxon>Dikarya</taxon>
        <taxon>Basidiomycota</taxon>
        <taxon>Agaricomycotina</taxon>
        <taxon>Agaricomycetes</taxon>
        <taxon>Polyporales</taxon>
        <taxon>Fomitopsis</taxon>
    </lineage>
</organism>
<dbReference type="PANTHER" id="PTHR43157">
    <property type="entry name" value="PHOSPHATIDYLINOSITOL-GLYCAN BIOSYNTHESIS CLASS F PROTEIN-RELATED"/>
    <property type="match status" value="1"/>
</dbReference>
<dbReference type="STRING" id="1314783.A0A165NG70"/>
<dbReference type="InterPro" id="IPR036291">
    <property type="entry name" value="NAD(P)-bd_dom_sf"/>
</dbReference>
<dbReference type="PRINTS" id="PR00081">
    <property type="entry name" value="GDHRDH"/>
</dbReference>
<dbReference type="Proteomes" id="UP000076727">
    <property type="component" value="Unassembled WGS sequence"/>
</dbReference>
<dbReference type="SUPFAM" id="SSF51735">
    <property type="entry name" value="NAD(P)-binding Rossmann-fold domains"/>
    <property type="match status" value="1"/>
</dbReference>
<sequence>MGFLTELYYISVLFWRVFFPRGNFKAEDVPDLTGRVAIVTGGNVGIGRETIKVLLQRNAKVYMASRSRDKAEGAIKRLKDETGKEAIFLELDLSSLASVRKAASEFLGKEAELHILFNNAGVMGPPIDQVTADGFDMQFGTNVIGHFLFTELLMPALFAGVQSSPDHHARVITTSSSGAMYGKIDFDAIREGPGRRRYSKEMLYAQSKLANVIVAREVAKRYGGKGIVSISVDPGSIKTDLQRYYRQVSGFRLLLSELVEKALLRPAPFGALTQLWAGTSPEAIHENGKYAIPTAQIAQCRAEAYDDELGKKMWAFLEDAVKKA</sequence>
<dbReference type="AlphaFoldDB" id="A0A165NG70"/>
<dbReference type="InterPro" id="IPR002347">
    <property type="entry name" value="SDR_fam"/>
</dbReference>
<gene>
    <name evidence="2" type="ORF">DAEQUDRAFT_729719</name>
</gene>
<evidence type="ECO:0000313" key="2">
    <source>
        <dbReference type="EMBL" id="KZT66933.1"/>
    </source>
</evidence>
<dbReference type="OrthoDB" id="191139at2759"/>
<evidence type="ECO:0000256" key="1">
    <source>
        <dbReference type="ARBA" id="ARBA00023002"/>
    </source>
</evidence>
<name>A0A165NG70_9APHY</name>
<dbReference type="Pfam" id="PF00106">
    <property type="entry name" value="adh_short"/>
    <property type="match status" value="1"/>
</dbReference>
<dbReference type="Gene3D" id="3.40.50.720">
    <property type="entry name" value="NAD(P)-binding Rossmann-like Domain"/>
    <property type="match status" value="1"/>
</dbReference>
<accession>A0A165NG70</accession>
<dbReference type="CDD" id="cd05327">
    <property type="entry name" value="retinol-DH_like_SDR_c_like"/>
    <property type="match status" value="1"/>
</dbReference>
<dbReference type="EMBL" id="KV429082">
    <property type="protein sequence ID" value="KZT66933.1"/>
    <property type="molecule type" value="Genomic_DNA"/>
</dbReference>
<dbReference type="PANTHER" id="PTHR43157:SF31">
    <property type="entry name" value="PHOSPHATIDYLINOSITOL-GLYCAN BIOSYNTHESIS CLASS F PROTEIN"/>
    <property type="match status" value="1"/>
</dbReference>
<protein>
    <submittedName>
        <fullName evidence="2">NAD(P)-binding protein</fullName>
    </submittedName>
</protein>
<reference evidence="2 3" key="1">
    <citation type="journal article" date="2016" name="Mol. Biol. Evol.">
        <title>Comparative Genomics of Early-Diverging Mushroom-Forming Fungi Provides Insights into the Origins of Lignocellulose Decay Capabilities.</title>
        <authorList>
            <person name="Nagy L.G."/>
            <person name="Riley R."/>
            <person name="Tritt A."/>
            <person name="Adam C."/>
            <person name="Daum C."/>
            <person name="Floudas D."/>
            <person name="Sun H."/>
            <person name="Yadav J.S."/>
            <person name="Pangilinan J."/>
            <person name="Larsson K.H."/>
            <person name="Matsuura K."/>
            <person name="Barry K."/>
            <person name="Labutti K."/>
            <person name="Kuo R."/>
            <person name="Ohm R.A."/>
            <person name="Bhattacharya S.S."/>
            <person name="Shirouzu T."/>
            <person name="Yoshinaga Y."/>
            <person name="Martin F.M."/>
            <person name="Grigoriev I.V."/>
            <person name="Hibbett D.S."/>
        </authorList>
    </citation>
    <scope>NUCLEOTIDE SEQUENCE [LARGE SCALE GENOMIC DNA]</scope>
    <source>
        <strain evidence="2 3">L-15889</strain>
    </source>
</reference>
<evidence type="ECO:0000313" key="3">
    <source>
        <dbReference type="Proteomes" id="UP000076727"/>
    </source>
</evidence>
<keyword evidence="3" id="KW-1185">Reference proteome</keyword>
<dbReference type="GO" id="GO:0016491">
    <property type="term" value="F:oxidoreductase activity"/>
    <property type="evidence" value="ECO:0007669"/>
    <property type="project" value="UniProtKB-KW"/>
</dbReference>
<proteinExistence type="predicted"/>
<keyword evidence="1" id="KW-0560">Oxidoreductase</keyword>